<dbReference type="GO" id="GO:0050660">
    <property type="term" value="F:flavin adenine dinucleotide binding"/>
    <property type="evidence" value="ECO:0007669"/>
    <property type="project" value="InterPro"/>
</dbReference>
<feature type="domain" description="Acyl-CoA dehydrogenase/oxidase N-terminal" evidence="9">
    <location>
        <begin position="36"/>
        <end position="159"/>
    </location>
</feature>
<evidence type="ECO:0000259" key="8">
    <source>
        <dbReference type="Pfam" id="PF02770"/>
    </source>
</evidence>
<sequence>MSSSSNASLLTRPTVPFAEAAWHAGLPNPYYTKRSHYELREWLLKWVADNLMDIADEWEDSSDEEQRKALFQKFVDAGFMLPFALGVKIPERFYKMAGGLKLPGNVEPSDIMLDELNRCASNGLVMGNYGGTAYGAGPIVHFASPELQERILPDILTGKKRICLAITEPNAGSDVANVSTTAKLSADGKYYVVNGLKKWITNGIWSDYFTTAVRTSGKPGEHKGISFLVIPRTKGVSTKAMKMQSAGSGTTIFEMDDVHVPVENLVGKEGEGFKYIRMTIVYVALRFARGDIEDATNHANRRVVFGKKLIEQPVVRHQLAHMAREVEALQAWTESLVFQQSKMTIEQSNVLTGGSAALLKAHSTIVLANVVREAGLLLGGMGLTKGGAGARIERIYREVNALMTPGGARDVMLDAGIKQAIKTIRIDPSKL</sequence>
<dbReference type="RefSeq" id="XP_025597699.1">
    <property type="nucleotide sequence ID" value="XM_025742660.1"/>
</dbReference>
<dbReference type="Proteomes" id="UP000245946">
    <property type="component" value="Unassembled WGS sequence"/>
</dbReference>
<proteinExistence type="inferred from homology"/>
<reference evidence="10 11" key="1">
    <citation type="journal article" date="2018" name="Mol. Biol. Evol.">
        <title>Broad Genomic Sampling Reveals a Smut Pathogenic Ancestry of the Fungal Clade Ustilaginomycotina.</title>
        <authorList>
            <person name="Kijpornyongpan T."/>
            <person name="Mondo S.J."/>
            <person name="Barry K."/>
            <person name="Sandor L."/>
            <person name="Lee J."/>
            <person name="Lipzen A."/>
            <person name="Pangilinan J."/>
            <person name="LaButti K."/>
            <person name="Hainaut M."/>
            <person name="Henrissat B."/>
            <person name="Grigoriev I.V."/>
            <person name="Spatafora J.W."/>
            <person name="Aime M.C."/>
        </authorList>
    </citation>
    <scope>NUCLEOTIDE SEQUENCE [LARGE SCALE GENOMIC DNA]</scope>
    <source>
        <strain evidence="10 11">MCA 4186</strain>
    </source>
</reference>
<dbReference type="GO" id="GO:0033539">
    <property type="term" value="P:fatty acid beta-oxidation using acyl-CoA dehydrogenase"/>
    <property type="evidence" value="ECO:0007669"/>
    <property type="project" value="TreeGrafter"/>
</dbReference>
<dbReference type="Gene3D" id="1.20.140.10">
    <property type="entry name" value="Butyryl-CoA Dehydrogenase, subunit A, domain 3"/>
    <property type="match status" value="1"/>
</dbReference>
<dbReference type="PANTHER" id="PTHR48083:SF28">
    <property type="entry name" value="ACYL-COA DEHYDROGENASE FAMILY PROTEIN (AFU_ORTHOLOGUE AFUA_6G10880)-RELATED"/>
    <property type="match status" value="1"/>
</dbReference>
<dbReference type="GO" id="GO:0003995">
    <property type="term" value="F:acyl-CoA dehydrogenase activity"/>
    <property type="evidence" value="ECO:0007669"/>
    <property type="project" value="TreeGrafter"/>
</dbReference>
<comment type="similarity">
    <text evidence="2 6">Belongs to the acyl-CoA dehydrogenase family.</text>
</comment>
<evidence type="ECO:0000256" key="2">
    <source>
        <dbReference type="ARBA" id="ARBA00009347"/>
    </source>
</evidence>
<organism evidence="10 11">
    <name type="scientific">Tilletiopsis washingtonensis</name>
    <dbReference type="NCBI Taxonomy" id="58919"/>
    <lineage>
        <taxon>Eukaryota</taxon>
        <taxon>Fungi</taxon>
        <taxon>Dikarya</taxon>
        <taxon>Basidiomycota</taxon>
        <taxon>Ustilaginomycotina</taxon>
        <taxon>Exobasidiomycetes</taxon>
        <taxon>Entylomatales</taxon>
        <taxon>Entylomatales incertae sedis</taxon>
        <taxon>Tilletiopsis</taxon>
    </lineage>
</organism>
<dbReference type="EMBL" id="KZ819295">
    <property type="protein sequence ID" value="PWN97420.1"/>
    <property type="molecule type" value="Genomic_DNA"/>
</dbReference>
<keyword evidence="11" id="KW-1185">Reference proteome</keyword>
<dbReference type="SUPFAM" id="SSF56645">
    <property type="entry name" value="Acyl-CoA dehydrogenase NM domain-like"/>
    <property type="match status" value="1"/>
</dbReference>
<evidence type="ECO:0000256" key="6">
    <source>
        <dbReference type="RuleBase" id="RU362125"/>
    </source>
</evidence>
<dbReference type="Gene3D" id="2.40.110.10">
    <property type="entry name" value="Butyryl-CoA Dehydrogenase, subunit A, domain 2"/>
    <property type="match status" value="1"/>
</dbReference>
<accession>A0A316Z6K4</accession>
<dbReference type="Pfam" id="PF02771">
    <property type="entry name" value="Acyl-CoA_dh_N"/>
    <property type="match status" value="1"/>
</dbReference>
<evidence type="ECO:0000256" key="3">
    <source>
        <dbReference type="ARBA" id="ARBA00022630"/>
    </source>
</evidence>
<gene>
    <name evidence="10" type="ORF">FA09DRAFT_330582</name>
</gene>
<dbReference type="Pfam" id="PF00441">
    <property type="entry name" value="Acyl-CoA_dh_1"/>
    <property type="match status" value="1"/>
</dbReference>
<dbReference type="Pfam" id="PF02770">
    <property type="entry name" value="Acyl-CoA_dh_M"/>
    <property type="match status" value="1"/>
</dbReference>
<dbReference type="SUPFAM" id="SSF47203">
    <property type="entry name" value="Acyl-CoA dehydrogenase C-terminal domain-like"/>
    <property type="match status" value="1"/>
</dbReference>
<dbReference type="InterPro" id="IPR006091">
    <property type="entry name" value="Acyl-CoA_Oxase/DH_mid-dom"/>
</dbReference>
<dbReference type="OrthoDB" id="2588832at2759"/>
<dbReference type="PANTHER" id="PTHR48083">
    <property type="entry name" value="MEDIUM-CHAIN SPECIFIC ACYL-COA DEHYDROGENASE, MITOCHONDRIAL-RELATED"/>
    <property type="match status" value="1"/>
</dbReference>
<dbReference type="InterPro" id="IPR009100">
    <property type="entry name" value="AcylCoA_DH/oxidase_NM_dom_sf"/>
</dbReference>
<keyword evidence="5 6" id="KW-0560">Oxidoreductase</keyword>
<keyword evidence="4 6" id="KW-0274">FAD</keyword>
<dbReference type="Gene3D" id="1.10.540.10">
    <property type="entry name" value="Acyl-CoA dehydrogenase/oxidase, N-terminal domain"/>
    <property type="match status" value="1"/>
</dbReference>
<evidence type="ECO:0000256" key="4">
    <source>
        <dbReference type="ARBA" id="ARBA00022827"/>
    </source>
</evidence>
<dbReference type="InterPro" id="IPR050741">
    <property type="entry name" value="Acyl-CoA_dehydrogenase"/>
</dbReference>
<comment type="cofactor">
    <cofactor evidence="1 6">
        <name>FAD</name>
        <dbReference type="ChEBI" id="CHEBI:57692"/>
    </cofactor>
</comment>
<dbReference type="GO" id="GO:0005737">
    <property type="term" value="C:cytoplasm"/>
    <property type="evidence" value="ECO:0007669"/>
    <property type="project" value="TreeGrafter"/>
</dbReference>
<name>A0A316Z6K4_9BASI</name>
<dbReference type="AlphaFoldDB" id="A0A316Z6K4"/>
<dbReference type="InterPro" id="IPR013786">
    <property type="entry name" value="AcylCoA_DH/ox_N"/>
</dbReference>
<evidence type="ECO:0000313" key="11">
    <source>
        <dbReference type="Proteomes" id="UP000245946"/>
    </source>
</evidence>
<dbReference type="InterPro" id="IPR036250">
    <property type="entry name" value="AcylCo_DH-like_C"/>
</dbReference>
<keyword evidence="3 6" id="KW-0285">Flavoprotein</keyword>
<dbReference type="InterPro" id="IPR046373">
    <property type="entry name" value="Acyl-CoA_Oxase/DH_mid-dom_sf"/>
</dbReference>
<evidence type="ECO:0000259" key="7">
    <source>
        <dbReference type="Pfam" id="PF00441"/>
    </source>
</evidence>
<evidence type="ECO:0000256" key="1">
    <source>
        <dbReference type="ARBA" id="ARBA00001974"/>
    </source>
</evidence>
<evidence type="ECO:0000313" key="10">
    <source>
        <dbReference type="EMBL" id="PWN97420.1"/>
    </source>
</evidence>
<dbReference type="InterPro" id="IPR037069">
    <property type="entry name" value="AcylCoA_DH/ox_N_sf"/>
</dbReference>
<dbReference type="GeneID" id="37270204"/>
<dbReference type="STRING" id="58919.A0A316Z6K4"/>
<dbReference type="InterPro" id="IPR009075">
    <property type="entry name" value="AcylCo_DH/oxidase_C"/>
</dbReference>
<feature type="domain" description="Acyl-CoA dehydrogenase/oxidase C-terminal" evidence="7">
    <location>
        <begin position="272"/>
        <end position="415"/>
    </location>
</feature>
<evidence type="ECO:0000259" key="9">
    <source>
        <dbReference type="Pfam" id="PF02771"/>
    </source>
</evidence>
<feature type="domain" description="Acyl-CoA oxidase/dehydrogenase middle" evidence="8">
    <location>
        <begin position="163"/>
        <end position="253"/>
    </location>
</feature>
<evidence type="ECO:0000256" key="5">
    <source>
        <dbReference type="ARBA" id="ARBA00023002"/>
    </source>
</evidence>
<protein>
    <submittedName>
        <fullName evidence="10">Acyl-CoA dehydrogenase NM domain-like protein</fullName>
    </submittedName>
</protein>